<reference evidence="2 3" key="1">
    <citation type="submission" date="2019-09" db="EMBL/GenBank/DDBJ databases">
        <title>YIM 132180 draft genome.</title>
        <authorList>
            <person name="Zhang K."/>
        </authorList>
    </citation>
    <scope>NUCLEOTIDE SEQUENCE [LARGE SCALE GENOMIC DNA]</scope>
    <source>
        <strain evidence="2 3">YIM 132180</strain>
    </source>
</reference>
<dbReference type="Pfam" id="PF03235">
    <property type="entry name" value="GmrSD_N"/>
    <property type="match status" value="1"/>
</dbReference>
<dbReference type="Proteomes" id="UP000432089">
    <property type="component" value="Unassembled WGS sequence"/>
</dbReference>
<organism evidence="2 3">
    <name type="scientific">Plantimonas leprariae</name>
    <dbReference type="NCBI Taxonomy" id="2615207"/>
    <lineage>
        <taxon>Bacteria</taxon>
        <taxon>Pseudomonadati</taxon>
        <taxon>Pseudomonadota</taxon>
        <taxon>Alphaproteobacteria</taxon>
        <taxon>Hyphomicrobiales</taxon>
        <taxon>Aurantimonadaceae</taxon>
        <taxon>Plantimonas</taxon>
    </lineage>
</organism>
<evidence type="ECO:0000259" key="1">
    <source>
        <dbReference type="Pfam" id="PF03235"/>
    </source>
</evidence>
<dbReference type="PANTHER" id="PTHR37292">
    <property type="entry name" value="VNG6097C"/>
    <property type="match status" value="1"/>
</dbReference>
<feature type="domain" description="GmrSD restriction endonucleases N-terminal" evidence="1">
    <location>
        <begin position="23"/>
        <end position="266"/>
    </location>
</feature>
<gene>
    <name evidence="2" type="ORF">F6X38_15565</name>
</gene>
<proteinExistence type="predicted"/>
<comment type="caution">
    <text evidence="2">The sequence shown here is derived from an EMBL/GenBank/DDBJ whole genome shotgun (WGS) entry which is preliminary data.</text>
</comment>
<name>A0A7V7PMK5_9HYPH</name>
<dbReference type="AlphaFoldDB" id="A0A7V7PMK5"/>
<evidence type="ECO:0000313" key="3">
    <source>
        <dbReference type="Proteomes" id="UP000432089"/>
    </source>
</evidence>
<accession>A0A7V7PMK5</accession>
<evidence type="ECO:0000313" key="2">
    <source>
        <dbReference type="EMBL" id="KAB0678453.1"/>
    </source>
</evidence>
<protein>
    <submittedName>
        <fullName evidence="2">DUF262 domain-containing protein</fullName>
    </submittedName>
</protein>
<dbReference type="PANTHER" id="PTHR37292:SF2">
    <property type="entry name" value="DUF262 DOMAIN-CONTAINING PROTEIN"/>
    <property type="match status" value="1"/>
</dbReference>
<sequence>MRNGNLTLTGEPMFDSTKIQLPKLLEQAERGKLQLPDFQRSYVWDEDAVISLIASVLRGFPVGALLTLETGGDINFKARPLEGIELKAETTPDNFLLDGQQRVTSLYKVLCSSTASLVKIAPNKVAGRYYYLDLSRISSENQNVEDWIVAVPENRIRTVNFGQNIDLDLSSAPQEYESHMFPLRLAFRPEKTKWLWAYRKHWEDREDVTDNVMNFELGALNVITSYEMPIIGLTKENSREAVCTVFEKVNVGGVKLDAFELLTAVFAGERAGFDLREDWSGSKASTGRKGRIEAGTKFDNVSGKIASTDFLQACTLLETREKRLASGGVPENQRPQVTCRREAMLSLPLAAYERHAPSIEHGFIETSKFLTSQGIVLARELPYPPQSVALACVFAILGNKLDNAERRKNLSHWYWTGVICEHYGSATETKIARDVPQLVAWLAEGDPLPSMLSMLAFNPERLHSLRTRRSAAYKGFHALLMAFGCQDFVTGKPFDTATIWQDAIDLHHVFPQSWCGKNGKPKDDFDCILNLTPLSANTNRYIARGDAPSVYLKRIEEQEKIGSETLDAILRTHMIEPSLLRSDDFEGFITDRKKKLSRLAADAMGSQVVISDYEEPGAMTVEETPDEKSAGTYFRLAAE</sequence>
<keyword evidence="3" id="KW-1185">Reference proteome</keyword>
<dbReference type="InterPro" id="IPR004919">
    <property type="entry name" value="GmrSD_N"/>
</dbReference>
<dbReference type="EMBL" id="VZDO01000013">
    <property type="protein sequence ID" value="KAB0678453.1"/>
    <property type="molecule type" value="Genomic_DNA"/>
</dbReference>